<evidence type="ECO:0000313" key="3">
    <source>
        <dbReference type="Proteomes" id="UP000017836"/>
    </source>
</evidence>
<dbReference type="EMBL" id="KI393807">
    <property type="protein sequence ID" value="ERN07455.1"/>
    <property type="molecule type" value="Genomic_DNA"/>
</dbReference>
<protein>
    <submittedName>
        <fullName evidence="2">Uncharacterized protein</fullName>
    </submittedName>
</protein>
<dbReference type="Gramene" id="ERN07455">
    <property type="protein sequence ID" value="ERN07455"/>
    <property type="gene ID" value="AMTR_s00019p00252590"/>
</dbReference>
<dbReference type="AlphaFoldDB" id="W1PK21"/>
<keyword evidence="3" id="KW-1185">Reference proteome</keyword>
<feature type="compositionally biased region" description="Low complexity" evidence="1">
    <location>
        <begin position="21"/>
        <end position="33"/>
    </location>
</feature>
<proteinExistence type="predicted"/>
<sequence>MDSRVSLFSHSLVFPPPPLLSSPLPLVPRSAALKTEASPQLAQQHPLSSPNSNPSARPPTESPSPSQSQLAQQQPLSTPTNRISISLSITHSKE</sequence>
<feature type="region of interest" description="Disordered" evidence="1">
    <location>
        <begin position="1"/>
        <end position="94"/>
    </location>
</feature>
<organism evidence="2 3">
    <name type="scientific">Amborella trichopoda</name>
    <dbReference type="NCBI Taxonomy" id="13333"/>
    <lineage>
        <taxon>Eukaryota</taxon>
        <taxon>Viridiplantae</taxon>
        <taxon>Streptophyta</taxon>
        <taxon>Embryophyta</taxon>
        <taxon>Tracheophyta</taxon>
        <taxon>Spermatophyta</taxon>
        <taxon>Magnoliopsida</taxon>
        <taxon>Amborellales</taxon>
        <taxon>Amborellaceae</taxon>
        <taxon>Amborella</taxon>
    </lineage>
</organism>
<feature type="compositionally biased region" description="Low complexity" evidence="1">
    <location>
        <begin position="1"/>
        <end position="13"/>
    </location>
</feature>
<accession>W1PK21</accession>
<name>W1PK21_AMBTC</name>
<dbReference type="Proteomes" id="UP000017836">
    <property type="component" value="Unassembled WGS sequence"/>
</dbReference>
<evidence type="ECO:0000256" key="1">
    <source>
        <dbReference type="SAM" id="MobiDB-lite"/>
    </source>
</evidence>
<reference evidence="3" key="1">
    <citation type="journal article" date="2013" name="Science">
        <title>The Amborella genome and the evolution of flowering plants.</title>
        <authorList>
            <consortium name="Amborella Genome Project"/>
        </authorList>
    </citation>
    <scope>NUCLEOTIDE SEQUENCE [LARGE SCALE GENOMIC DNA]</scope>
</reference>
<gene>
    <name evidence="2" type="ORF">AMTR_s00019p00252590</name>
</gene>
<feature type="compositionally biased region" description="Low complexity" evidence="1">
    <location>
        <begin position="63"/>
        <end position="80"/>
    </location>
</feature>
<dbReference type="HOGENOM" id="CLU_2389127_0_0_1"/>
<evidence type="ECO:0000313" key="2">
    <source>
        <dbReference type="EMBL" id="ERN07455.1"/>
    </source>
</evidence>
<feature type="compositionally biased region" description="Polar residues" evidence="1">
    <location>
        <begin position="81"/>
        <end position="94"/>
    </location>
</feature>
<feature type="compositionally biased region" description="Low complexity" evidence="1">
    <location>
        <begin position="46"/>
        <end position="55"/>
    </location>
</feature>